<organism evidence="2 3">
    <name type="scientific">Aphanomyces astaci</name>
    <name type="common">Crayfish plague agent</name>
    <dbReference type="NCBI Taxonomy" id="112090"/>
    <lineage>
        <taxon>Eukaryota</taxon>
        <taxon>Sar</taxon>
        <taxon>Stramenopiles</taxon>
        <taxon>Oomycota</taxon>
        <taxon>Saprolegniomycetes</taxon>
        <taxon>Saprolegniales</taxon>
        <taxon>Verrucalvaceae</taxon>
        <taxon>Aphanomyces</taxon>
    </lineage>
</organism>
<protein>
    <submittedName>
        <fullName evidence="2">Uncharacterized protein</fullName>
    </submittedName>
</protein>
<evidence type="ECO:0000313" key="2">
    <source>
        <dbReference type="EMBL" id="KAF0738680.1"/>
    </source>
</evidence>
<evidence type="ECO:0000313" key="3">
    <source>
        <dbReference type="Proteomes" id="UP000469452"/>
    </source>
</evidence>
<sequence>MEAATLVATPLVKNLDKIPGIHPNVDEGQADDDWEMPLLFMTHMPVNFIQNIDVAAMSTFSAEYNDDGSQDECEPRTSPPKAGKIQEKGNHRAQSRKQSNPYAKPRVRGSVSDLQTSFSAL</sequence>
<dbReference type="Proteomes" id="UP000469452">
    <property type="component" value="Unassembled WGS sequence"/>
</dbReference>
<accession>A0A6A5A688</accession>
<dbReference type="EMBL" id="VJMI01014709">
    <property type="protein sequence ID" value="KAF0738680.1"/>
    <property type="molecule type" value="Genomic_DNA"/>
</dbReference>
<dbReference type="VEuPathDB" id="FungiDB:H257_03677"/>
<feature type="compositionally biased region" description="Polar residues" evidence="1">
    <location>
        <begin position="112"/>
        <end position="121"/>
    </location>
</feature>
<proteinExistence type="predicted"/>
<reference evidence="2 3" key="1">
    <citation type="submission" date="2019-06" db="EMBL/GenBank/DDBJ databases">
        <title>Genomics analysis of Aphanomyces spp. identifies a new class of oomycete effector associated with host adaptation.</title>
        <authorList>
            <person name="Gaulin E."/>
        </authorList>
    </citation>
    <scope>NUCLEOTIDE SEQUENCE [LARGE SCALE GENOMIC DNA]</scope>
    <source>
        <strain evidence="2 3">E</strain>
    </source>
</reference>
<gene>
    <name evidence="2" type="ORF">AaE_008856</name>
</gene>
<feature type="region of interest" description="Disordered" evidence="1">
    <location>
        <begin position="64"/>
        <end position="121"/>
    </location>
</feature>
<name>A0A6A5A688_APHAT</name>
<comment type="caution">
    <text evidence="2">The sequence shown here is derived from an EMBL/GenBank/DDBJ whole genome shotgun (WGS) entry which is preliminary data.</text>
</comment>
<evidence type="ECO:0000256" key="1">
    <source>
        <dbReference type="SAM" id="MobiDB-lite"/>
    </source>
</evidence>
<dbReference type="AlphaFoldDB" id="A0A6A5A688"/>